<comment type="subcellular location">
    <subcellularLocation>
        <location evidence="1">Host membrane</location>
        <topology evidence="1">Multi-pass membrane protein</topology>
    </subcellularLocation>
</comment>
<gene>
    <name evidence="7" type="primary">eseC</name>
    <name evidence="7" type="ordered locus">ETAF_0814</name>
</gene>
<feature type="compositionally biased region" description="Polar residues" evidence="5">
    <location>
        <begin position="28"/>
        <end position="38"/>
    </location>
</feature>
<dbReference type="NCBIfam" id="NF011889">
    <property type="entry name" value="PRK15362.1"/>
    <property type="match status" value="1"/>
</dbReference>
<keyword evidence="3" id="KW-0843">Virulence</keyword>
<evidence type="ECO:0000256" key="2">
    <source>
        <dbReference type="ARBA" id="ARBA00022870"/>
    </source>
</evidence>
<protein>
    <submittedName>
        <fullName evidence="7">EseC</fullName>
    </submittedName>
</protein>
<evidence type="ECO:0000256" key="5">
    <source>
        <dbReference type="SAM" id="MobiDB-lite"/>
    </source>
</evidence>
<keyword evidence="2" id="KW-1043">Host membrane</keyword>
<dbReference type="InterPro" id="IPR006972">
    <property type="entry name" value="BipB-like_C"/>
</dbReference>
<evidence type="ECO:0000256" key="3">
    <source>
        <dbReference type="ARBA" id="ARBA00023026"/>
    </source>
</evidence>
<feature type="domain" description="Translocator protein BipB-like C-terminal" evidence="6">
    <location>
        <begin position="135"/>
        <end position="504"/>
    </location>
</feature>
<evidence type="ECO:0000313" key="7">
    <source>
        <dbReference type="EMBL" id="ADM40933.1"/>
    </source>
</evidence>
<organism evidence="7 8">
    <name type="scientific">Edwardsiella tarda (strain FL6-60)</name>
    <dbReference type="NCBI Taxonomy" id="718251"/>
    <lineage>
        <taxon>Bacteria</taxon>
        <taxon>Pseudomonadati</taxon>
        <taxon>Pseudomonadota</taxon>
        <taxon>Gammaproteobacteria</taxon>
        <taxon>Enterobacterales</taxon>
        <taxon>Hafniaceae</taxon>
        <taxon>Edwardsiella</taxon>
    </lineage>
</organism>
<dbReference type="Proteomes" id="UP000002230">
    <property type="component" value="Chromosome"/>
</dbReference>
<keyword evidence="2" id="KW-0472">Membrane</keyword>
<evidence type="ECO:0000313" key="8">
    <source>
        <dbReference type="Proteomes" id="UP000002230"/>
    </source>
</evidence>
<evidence type="ECO:0000256" key="1">
    <source>
        <dbReference type="ARBA" id="ARBA00004301"/>
    </source>
</evidence>
<keyword evidence="8" id="KW-1185">Reference proteome</keyword>
<accession>A0A0H3DND7</accession>
<dbReference type="KEGG" id="etd:ETAF_0814"/>
<evidence type="ECO:0000256" key="4">
    <source>
        <dbReference type="ARBA" id="ARBA00035640"/>
    </source>
</evidence>
<proteinExistence type="inferred from homology"/>
<dbReference type="GO" id="GO:0033644">
    <property type="term" value="C:host cell membrane"/>
    <property type="evidence" value="ECO:0007669"/>
    <property type="project" value="UniProtKB-SubCell"/>
</dbReference>
<dbReference type="PATRIC" id="fig|718251.5.peg.834"/>
<dbReference type="SMR" id="A0A0H3DND7"/>
<dbReference type="Pfam" id="PF04888">
    <property type="entry name" value="SseC"/>
    <property type="match status" value="1"/>
</dbReference>
<evidence type="ECO:0000259" key="6">
    <source>
        <dbReference type="Pfam" id="PF04888"/>
    </source>
</evidence>
<feature type="region of interest" description="Disordered" evidence="5">
    <location>
        <begin position="1"/>
        <end position="93"/>
    </location>
</feature>
<reference evidence="8" key="1">
    <citation type="submission" date="2010-08" db="EMBL/GenBank/DDBJ databases">
        <title>Genome comparisons of Edwardsiella bacteria analysed using deep sequencing technology.</title>
        <authorList>
            <person name="van Soest J.J."/>
            <person name="Henkel C.V."/>
            <person name="Jansen H.J."/>
            <person name="van den Hondel C.A.M.J.J."/>
            <person name="Bloemberg G.V."/>
            <person name="Meijer A.H."/>
            <person name="Spaink H.P."/>
        </authorList>
    </citation>
    <scope>NUCLEOTIDE SEQUENCE [LARGE SCALE GENOMIC DNA]</scope>
    <source>
        <strain evidence="8">FL6-60</strain>
    </source>
</reference>
<dbReference type="EMBL" id="CP002154">
    <property type="protein sequence ID" value="ADM40933.1"/>
    <property type="molecule type" value="Genomic_DNA"/>
</dbReference>
<name>A0A0H3DND7_EDWTF</name>
<dbReference type="AlphaFoldDB" id="A0A0H3DND7"/>
<feature type="compositionally biased region" description="Basic and acidic residues" evidence="5">
    <location>
        <begin position="75"/>
        <end position="86"/>
    </location>
</feature>
<reference evidence="7 8" key="2">
    <citation type="journal article" date="2011" name="BMC Immunol.">
        <title>Comparison of static immersion and intravenous injection systems for exposure of zebrafish embryos to the natural pathogen Edwardsiella tarda.</title>
        <authorList>
            <person name="van Soest J.J."/>
            <person name="Stockhammer O.W."/>
            <person name="Ordas A."/>
            <person name="Bloemberg G.V."/>
            <person name="Spaink H.P."/>
            <person name="Meijer A.H."/>
        </authorList>
    </citation>
    <scope>NUCLEOTIDE SEQUENCE [LARGE SCALE GENOMIC DNA]</scope>
    <source>
        <strain evidence="7 8">FL6-60</strain>
    </source>
</reference>
<comment type="similarity">
    <text evidence="4">Belongs to the SctE/SipB/YopB family.</text>
</comment>
<sequence>MVRRQAAVPGDQGGNTASVHTGDRGDTAMNNITETRYTTPPLGGSGQNDSVQSQHDHPQIGAGALDPLRPPPQRQQDHDPKREFHRPPAPRQPVTLRLAEGALNRILDIFGPRVDGKPLTVSDIERTPMEAMTLAASLLGVKALGDNANLKALAMEIRTHGAENLRLRQNEDLRKQVEKSIEDQAKAQKAGIFSAIVDWIVSIAEVVSGIGKILIGDFAGGAMDVAAGCAGLVKAACETLALIDKDNAEKYQSIADVAGKVQLAFEIAGMAVDLVSVGRGVMASKSIAKATETVMEGAAGEALHTAVTQGSETAIKTAASEIGKQVAEQVADQVTRTLAEQSGRFLGQGHLLEAFSKQAIEQMVTRAVEAAAKKALQSGVEMSAKELSKQVVKEVQREVIKAIVGACIDSVANNAKSTTRSTLQGVNGVYQGVITKERADLQKVIQQLINETDFMQFMLEEFEKIKKRAKEDIGSLMDGAGKALSAAADAQQKSGAMLSNIAANIA</sequence>
<dbReference type="HOGENOM" id="CLU_042650_0_0_6"/>